<sequence length="153" mass="16218">MISLSLNRILPGLFTAGVMALSGAAGAATGNDVSPSLSVKDQSESFGRVTLHNVDMPANGFVVIHETRQGDGHGPVVGSAFAQAGHHAKVSVALDDSVQQQEQLTAMLHLDTAERYEFEHGSDHPHLDPPVEREGHQVTRKFTVTDIVGDESG</sequence>
<name>A0A420X0X3_9GAMM</name>
<evidence type="ECO:0000313" key="3">
    <source>
        <dbReference type="EMBL" id="RKR07506.1"/>
    </source>
</evidence>
<reference evidence="3 4" key="1">
    <citation type="submission" date="2018-10" db="EMBL/GenBank/DDBJ databases">
        <title>Genomic Encyclopedia of Type Strains, Phase IV (KMG-IV): sequencing the most valuable type-strain genomes for metagenomic binning, comparative biology and taxonomic classification.</title>
        <authorList>
            <person name="Goeker M."/>
        </authorList>
    </citation>
    <scope>NUCLEOTIDE SEQUENCE [LARGE SCALE GENOMIC DNA]</scope>
    <source>
        <strain evidence="3 4">DSM 23229</strain>
    </source>
</reference>
<dbReference type="InterPro" id="IPR055706">
    <property type="entry name" value="Slg1/2_DUF7282"/>
</dbReference>
<dbReference type="RefSeq" id="WP_121170625.1">
    <property type="nucleotide sequence ID" value="NZ_RBIN01000001.1"/>
</dbReference>
<keyword evidence="4" id="KW-1185">Reference proteome</keyword>
<feature type="domain" description="DUF7282" evidence="2">
    <location>
        <begin position="35"/>
        <end position="145"/>
    </location>
</feature>
<dbReference type="Proteomes" id="UP000281975">
    <property type="component" value="Unassembled WGS sequence"/>
</dbReference>
<organism evidence="3 4">
    <name type="scientific">Kushneria sinocarnis</name>
    <dbReference type="NCBI Taxonomy" id="595502"/>
    <lineage>
        <taxon>Bacteria</taxon>
        <taxon>Pseudomonadati</taxon>
        <taxon>Pseudomonadota</taxon>
        <taxon>Gammaproteobacteria</taxon>
        <taxon>Oceanospirillales</taxon>
        <taxon>Halomonadaceae</taxon>
        <taxon>Kushneria</taxon>
    </lineage>
</organism>
<evidence type="ECO:0000259" key="2">
    <source>
        <dbReference type="Pfam" id="PF23951"/>
    </source>
</evidence>
<comment type="caution">
    <text evidence="3">The sequence shown here is derived from an EMBL/GenBank/DDBJ whole genome shotgun (WGS) entry which is preliminary data.</text>
</comment>
<dbReference type="OrthoDB" id="9927549at2"/>
<keyword evidence="1" id="KW-0732">Signal</keyword>
<dbReference type="Pfam" id="PF23951">
    <property type="entry name" value="DUF7282"/>
    <property type="match status" value="1"/>
</dbReference>
<evidence type="ECO:0000313" key="4">
    <source>
        <dbReference type="Proteomes" id="UP000281975"/>
    </source>
</evidence>
<feature type="chain" id="PRO_5019335594" description="DUF7282 domain-containing protein" evidence="1">
    <location>
        <begin position="28"/>
        <end position="153"/>
    </location>
</feature>
<accession>A0A420X0X3</accession>
<gene>
    <name evidence="3" type="ORF">C7446_0318</name>
</gene>
<feature type="signal peptide" evidence="1">
    <location>
        <begin position="1"/>
        <end position="27"/>
    </location>
</feature>
<dbReference type="EMBL" id="RBIN01000001">
    <property type="protein sequence ID" value="RKR07506.1"/>
    <property type="molecule type" value="Genomic_DNA"/>
</dbReference>
<proteinExistence type="predicted"/>
<dbReference type="AlphaFoldDB" id="A0A420X0X3"/>
<evidence type="ECO:0000256" key="1">
    <source>
        <dbReference type="SAM" id="SignalP"/>
    </source>
</evidence>
<protein>
    <recommendedName>
        <fullName evidence="2">DUF7282 domain-containing protein</fullName>
    </recommendedName>
</protein>